<dbReference type="AlphaFoldDB" id="G7K1Z2"/>
<dbReference type="AntiFam" id="ANF00025">
    <property type="entry name" value="Antisense to 23S rRNA"/>
</dbReference>
<dbReference type="AntiFam" id="ANF00005">
    <property type="entry name" value="Antisense to 23S rRNA"/>
</dbReference>
<dbReference type="eggNOG" id="ENOG502SA69">
    <property type="taxonomic scope" value="Eukaryota"/>
</dbReference>
<reference evidence="1 3" key="1">
    <citation type="journal article" date="2011" name="Nature">
        <title>The Medicago genome provides insight into the evolution of rhizobial symbioses.</title>
        <authorList>
            <person name="Young N.D."/>
            <person name="Debelle F."/>
            <person name="Oldroyd G.E."/>
            <person name="Geurts R."/>
            <person name="Cannon S.B."/>
            <person name="Udvardi M.K."/>
            <person name="Benedito V.A."/>
            <person name="Mayer K.F."/>
            <person name="Gouzy J."/>
            <person name="Schoof H."/>
            <person name="Van de Peer Y."/>
            <person name="Proost S."/>
            <person name="Cook D.R."/>
            <person name="Meyers B.C."/>
            <person name="Spannagl M."/>
            <person name="Cheung F."/>
            <person name="De Mita S."/>
            <person name="Krishnakumar V."/>
            <person name="Gundlach H."/>
            <person name="Zhou S."/>
            <person name="Mudge J."/>
            <person name="Bharti A.K."/>
            <person name="Murray J.D."/>
            <person name="Naoumkina M.A."/>
            <person name="Rosen B."/>
            <person name="Silverstein K.A."/>
            <person name="Tang H."/>
            <person name="Rombauts S."/>
            <person name="Zhao P.X."/>
            <person name="Zhou P."/>
            <person name="Barbe V."/>
            <person name="Bardou P."/>
            <person name="Bechner M."/>
            <person name="Bellec A."/>
            <person name="Berger A."/>
            <person name="Berges H."/>
            <person name="Bidwell S."/>
            <person name="Bisseling T."/>
            <person name="Choisne N."/>
            <person name="Couloux A."/>
            <person name="Denny R."/>
            <person name="Deshpande S."/>
            <person name="Dai X."/>
            <person name="Doyle J.J."/>
            <person name="Dudez A.M."/>
            <person name="Farmer A.D."/>
            <person name="Fouteau S."/>
            <person name="Franken C."/>
            <person name="Gibelin C."/>
            <person name="Gish J."/>
            <person name="Goldstein S."/>
            <person name="Gonzalez A.J."/>
            <person name="Green P.J."/>
            <person name="Hallab A."/>
            <person name="Hartog M."/>
            <person name="Hua A."/>
            <person name="Humphray S.J."/>
            <person name="Jeong D.H."/>
            <person name="Jing Y."/>
            <person name="Jocker A."/>
            <person name="Kenton S.M."/>
            <person name="Kim D.J."/>
            <person name="Klee K."/>
            <person name="Lai H."/>
            <person name="Lang C."/>
            <person name="Lin S."/>
            <person name="Macmil S.L."/>
            <person name="Magdelenat G."/>
            <person name="Matthews L."/>
            <person name="McCorrison J."/>
            <person name="Monaghan E.L."/>
            <person name="Mun J.H."/>
            <person name="Najar F.Z."/>
            <person name="Nicholson C."/>
            <person name="Noirot C."/>
            <person name="O'Bleness M."/>
            <person name="Paule C.R."/>
            <person name="Poulain J."/>
            <person name="Prion F."/>
            <person name="Qin B."/>
            <person name="Qu C."/>
            <person name="Retzel E.F."/>
            <person name="Riddle C."/>
            <person name="Sallet E."/>
            <person name="Samain S."/>
            <person name="Samson N."/>
            <person name="Sanders I."/>
            <person name="Saurat O."/>
            <person name="Scarpelli C."/>
            <person name="Schiex T."/>
            <person name="Segurens B."/>
            <person name="Severin A.J."/>
            <person name="Sherrier D.J."/>
            <person name="Shi R."/>
            <person name="Sims S."/>
            <person name="Singer S.R."/>
            <person name="Sinharoy S."/>
            <person name="Sterck L."/>
            <person name="Viollet A."/>
            <person name="Wang B.B."/>
            <person name="Wang K."/>
            <person name="Wang M."/>
            <person name="Wang X."/>
            <person name="Warfsmann J."/>
            <person name="Weissenbach J."/>
            <person name="White D.D."/>
            <person name="White J.D."/>
            <person name="Wiley G.B."/>
            <person name="Wincker P."/>
            <person name="Xing Y."/>
            <person name="Yang L."/>
            <person name="Yao Z."/>
            <person name="Ying F."/>
            <person name="Zhai J."/>
            <person name="Zhou L."/>
            <person name="Zuber A."/>
            <person name="Denarie J."/>
            <person name="Dixon R.A."/>
            <person name="May G.D."/>
            <person name="Schwartz D.C."/>
            <person name="Rogers J."/>
            <person name="Quetier F."/>
            <person name="Town C.D."/>
            <person name="Roe B.A."/>
        </authorList>
    </citation>
    <scope>NUCLEOTIDE SEQUENCE [LARGE SCALE GENOMIC DNA]</scope>
    <source>
        <strain evidence="1">A17</strain>
        <strain evidence="2 3">cv. Jemalong A17</strain>
    </source>
</reference>
<name>G7K1Z2_MEDTR</name>
<gene>
    <name evidence="1" type="ordered locus">MTR_5g080940</name>
</gene>
<evidence type="ECO:0000313" key="2">
    <source>
        <dbReference type="EnsemblPlants" id="AES99445"/>
    </source>
</evidence>
<dbReference type="HOGENOM" id="CLU_611636_0_0_1"/>
<sequence length="448" mass="50855">MKSVKLFMILAPNGDCLIELIRSCKNKVQVYPSVRMPQLHTLLHFHLTPIVMKNGSSRRDLLLNSQNLFCSIPAGAKNPLLFCMRYRSLWGSRNRRALILGWAYYLDAFSSYPLRTWLPSVYRWHDNWYTIGASFPFLSSRTALMGEQPNPWNILQLQVAKSRHRGAKPSRRYDDGPSTQHRRITKAEFRPCSTGRSCSQATFCLYTRGPISVWPKETFARLRYLLGDLRPETVYLRLSLGLYWHKIRILSLLEWYLIDGSSPPPPRKEAFFAFHLSCAGKVQVVRIFTDMSISPSLSPRQCPDRYAFRAGRNLPDKEFRYLRTVIVTAAVHWGFGRRLPCHRVTNFLNLPALGRRQPPYMVLRLCGDLCFCLLRPSGPTRGSTGIFTCCPSTTPFGLILGPDSPSVDEPCGGTLRFSGHWILTNVCVTQADILASASSKPARAGTSF</sequence>
<keyword evidence="3" id="KW-1185">Reference proteome</keyword>
<dbReference type="PaxDb" id="3880-AES99445"/>
<dbReference type="EnsemblPlants" id="AES99445">
    <property type="protein sequence ID" value="AES99445"/>
    <property type="gene ID" value="MTR_5g080940"/>
</dbReference>
<accession>G7K1Z2</accession>
<evidence type="ECO:0000313" key="3">
    <source>
        <dbReference type="Proteomes" id="UP000002051"/>
    </source>
</evidence>
<reference evidence="2" key="3">
    <citation type="submission" date="2015-04" db="UniProtKB">
        <authorList>
            <consortium name="EnsemblPlants"/>
        </authorList>
    </citation>
    <scope>IDENTIFICATION</scope>
    <source>
        <strain evidence="2">cv. Jemalong A17</strain>
    </source>
</reference>
<evidence type="ECO:0000313" key="1">
    <source>
        <dbReference type="EMBL" id="AES99445.1"/>
    </source>
</evidence>
<dbReference type="Proteomes" id="UP000002051">
    <property type="component" value="Chromosome 5"/>
</dbReference>
<dbReference type="AntiFam" id="ANF00035">
    <property type="entry name" value="Antisense to 23S rRNA"/>
</dbReference>
<reference evidence="1 3" key="2">
    <citation type="journal article" date="2014" name="BMC Genomics">
        <title>An improved genome release (version Mt4.0) for the model legume Medicago truncatula.</title>
        <authorList>
            <person name="Tang H."/>
            <person name="Krishnakumar V."/>
            <person name="Bidwell S."/>
            <person name="Rosen B."/>
            <person name="Chan A."/>
            <person name="Zhou S."/>
            <person name="Gentzbittel L."/>
            <person name="Childs K.L."/>
            <person name="Yandell M."/>
            <person name="Gundlach H."/>
            <person name="Mayer K.F."/>
            <person name="Schwartz D.C."/>
            <person name="Town C.D."/>
        </authorList>
    </citation>
    <scope>GENOME REANNOTATION</scope>
    <source>
        <strain evidence="2 3">cv. Jemalong A17</strain>
    </source>
</reference>
<proteinExistence type="predicted"/>
<protein>
    <submittedName>
        <fullName evidence="1">Signal anchor, putative</fullName>
    </submittedName>
</protein>
<organism evidence="1 3">
    <name type="scientific">Medicago truncatula</name>
    <name type="common">Barrel medic</name>
    <name type="synonym">Medicago tribuloides</name>
    <dbReference type="NCBI Taxonomy" id="3880"/>
    <lineage>
        <taxon>Eukaryota</taxon>
        <taxon>Viridiplantae</taxon>
        <taxon>Streptophyta</taxon>
        <taxon>Embryophyta</taxon>
        <taxon>Tracheophyta</taxon>
        <taxon>Spermatophyta</taxon>
        <taxon>Magnoliopsida</taxon>
        <taxon>eudicotyledons</taxon>
        <taxon>Gunneridae</taxon>
        <taxon>Pentapetalae</taxon>
        <taxon>rosids</taxon>
        <taxon>fabids</taxon>
        <taxon>Fabales</taxon>
        <taxon>Fabaceae</taxon>
        <taxon>Papilionoideae</taxon>
        <taxon>50 kb inversion clade</taxon>
        <taxon>NPAAA clade</taxon>
        <taxon>Hologalegina</taxon>
        <taxon>IRL clade</taxon>
        <taxon>Trifolieae</taxon>
        <taxon>Medicago</taxon>
    </lineage>
</organism>
<dbReference type="EMBL" id="CM001221">
    <property type="protein sequence ID" value="AES99445.1"/>
    <property type="molecule type" value="Genomic_DNA"/>
</dbReference>